<feature type="compositionally biased region" description="Basic and acidic residues" evidence="1">
    <location>
        <begin position="198"/>
        <end position="213"/>
    </location>
</feature>
<accession>A0A1N7EXI0</accession>
<feature type="compositionally biased region" description="Basic residues" evidence="1">
    <location>
        <begin position="232"/>
        <end position="247"/>
    </location>
</feature>
<dbReference type="OrthoDB" id="4377076at2"/>
<evidence type="ECO:0000256" key="1">
    <source>
        <dbReference type="SAM" id="MobiDB-lite"/>
    </source>
</evidence>
<dbReference type="RefSeq" id="WP_076478378.1">
    <property type="nucleotide sequence ID" value="NZ_FTNT01000004.1"/>
</dbReference>
<evidence type="ECO:0000313" key="3">
    <source>
        <dbReference type="Proteomes" id="UP000186218"/>
    </source>
</evidence>
<reference evidence="2 3" key="1">
    <citation type="submission" date="2017-01" db="EMBL/GenBank/DDBJ databases">
        <authorList>
            <person name="Mah S.A."/>
            <person name="Swanson W.J."/>
            <person name="Moy G.W."/>
            <person name="Vacquier V.D."/>
        </authorList>
    </citation>
    <scope>NUCLEOTIDE SEQUENCE [LARGE SCALE GENOMIC DNA]</scope>
    <source>
        <strain evidence="2 3">CPCC 203464</strain>
    </source>
</reference>
<feature type="region of interest" description="Disordered" evidence="1">
    <location>
        <begin position="173"/>
        <end position="247"/>
    </location>
</feature>
<keyword evidence="3" id="KW-1185">Reference proteome</keyword>
<proteinExistence type="predicted"/>
<sequence length="247" mass="26031">MSKSERNLGNPLYAAVGAGDLALKQVNEVINQLRERTEAAAGSAQARIEETRGRIGETRSRIESLPEEVPANIEELRSRFTPEELRKVAEAYIEVATDIYNSLAERGEETVERLRQQPAVQEQLSRAEKAYNDAVDLTEDALGTVSSQTRAVGERAAKIASIAGSKADEAASTASAKIADAADTAAAKTQGAAGTVEGKARTSADSPAKKLEEAATPAKKAPAKKTAPAKKAPAKKAPAKKATRPAK</sequence>
<dbReference type="Proteomes" id="UP000186218">
    <property type="component" value="Unassembled WGS sequence"/>
</dbReference>
<organism evidence="2 3">
    <name type="scientific">Williamsia sterculiae</name>
    <dbReference type="NCBI Taxonomy" id="1344003"/>
    <lineage>
        <taxon>Bacteria</taxon>
        <taxon>Bacillati</taxon>
        <taxon>Actinomycetota</taxon>
        <taxon>Actinomycetes</taxon>
        <taxon>Mycobacteriales</taxon>
        <taxon>Nocardiaceae</taxon>
        <taxon>Williamsia</taxon>
    </lineage>
</organism>
<dbReference type="EMBL" id="FTNT01000004">
    <property type="protein sequence ID" value="SIR92766.1"/>
    <property type="molecule type" value="Genomic_DNA"/>
</dbReference>
<feature type="compositionally biased region" description="Low complexity" evidence="1">
    <location>
        <begin position="214"/>
        <end position="231"/>
    </location>
</feature>
<evidence type="ECO:0000313" key="2">
    <source>
        <dbReference type="EMBL" id="SIR92766.1"/>
    </source>
</evidence>
<name>A0A1N7EXI0_9NOCA</name>
<feature type="compositionally biased region" description="Low complexity" evidence="1">
    <location>
        <begin position="173"/>
        <end position="193"/>
    </location>
</feature>
<dbReference type="AlphaFoldDB" id="A0A1N7EXI0"/>
<dbReference type="Gene3D" id="1.20.120.20">
    <property type="entry name" value="Apolipoprotein"/>
    <property type="match status" value="1"/>
</dbReference>
<protein>
    <submittedName>
        <fullName evidence="2">Heparin binding hemagglutinin HbhA</fullName>
    </submittedName>
</protein>
<gene>
    <name evidence="2" type="ORF">SAMN05445060_1616</name>
</gene>
<dbReference type="STRING" id="1344003.SAMN05445060_1616"/>